<comment type="caution">
    <text evidence="1">The sequence shown here is derived from an EMBL/GenBank/DDBJ whole genome shotgun (WGS) entry which is preliminary data.</text>
</comment>
<name>A0A510XDW9_9GAMM</name>
<dbReference type="AlphaFoldDB" id="A0A510XDW9"/>
<evidence type="ECO:0000313" key="1">
    <source>
        <dbReference type="EMBL" id="GEK49251.1"/>
    </source>
</evidence>
<sequence>MIDIGQPAAEGVALADADRQAGEVEQRAEVAVEWAQEVSPWVMQRPESGVIVLSANDQYNFNEIVAFSDNDLNIQSI</sequence>
<dbReference type="Proteomes" id="UP000321275">
    <property type="component" value="Unassembled WGS sequence"/>
</dbReference>
<dbReference type="EMBL" id="BJUK01000084">
    <property type="protein sequence ID" value="GEK49251.1"/>
    <property type="molecule type" value="Genomic_DNA"/>
</dbReference>
<reference evidence="1 2" key="1">
    <citation type="submission" date="2019-07" db="EMBL/GenBank/DDBJ databases">
        <title>Whole genome shotgun sequence of Halomonas pacifica NBRC 102220.</title>
        <authorList>
            <person name="Hosoyama A."/>
            <person name="Uohara A."/>
            <person name="Ohji S."/>
            <person name="Ichikawa N."/>
        </authorList>
    </citation>
    <scope>NUCLEOTIDE SEQUENCE [LARGE SCALE GENOMIC DNA]</scope>
    <source>
        <strain evidence="1 2">NBRC 102220</strain>
    </source>
</reference>
<organism evidence="1 2">
    <name type="scientific">Bisbaumannia pacifica</name>
    <dbReference type="NCBI Taxonomy" id="77098"/>
    <lineage>
        <taxon>Bacteria</taxon>
        <taxon>Pseudomonadati</taxon>
        <taxon>Pseudomonadota</taxon>
        <taxon>Gammaproteobacteria</taxon>
        <taxon>Oceanospirillales</taxon>
        <taxon>Halomonadaceae</taxon>
        <taxon>Bisbaumannia</taxon>
    </lineage>
</organism>
<keyword evidence="2" id="KW-1185">Reference proteome</keyword>
<gene>
    <name evidence="1" type="ORF">HPA02_35340</name>
</gene>
<proteinExistence type="predicted"/>
<protein>
    <submittedName>
        <fullName evidence="1">Uncharacterized protein</fullName>
    </submittedName>
</protein>
<evidence type="ECO:0000313" key="2">
    <source>
        <dbReference type="Proteomes" id="UP000321275"/>
    </source>
</evidence>
<accession>A0A510XDW9</accession>